<dbReference type="Gene3D" id="1.10.510.10">
    <property type="entry name" value="Transferase(Phosphotransferase) domain 1"/>
    <property type="match status" value="1"/>
</dbReference>
<dbReference type="PROSITE" id="PS00108">
    <property type="entry name" value="PROTEIN_KINASE_ST"/>
    <property type="match status" value="1"/>
</dbReference>
<feature type="compositionally biased region" description="Acidic residues" evidence="6">
    <location>
        <begin position="380"/>
        <end position="389"/>
    </location>
</feature>
<dbReference type="CDD" id="cd06606">
    <property type="entry name" value="STKc_MAPKKK"/>
    <property type="match status" value="1"/>
</dbReference>
<dbReference type="EMBL" id="HBGG01012818">
    <property type="protein sequence ID" value="CAD9204307.1"/>
    <property type="molecule type" value="Transcribed_RNA"/>
</dbReference>
<feature type="compositionally biased region" description="Low complexity" evidence="6">
    <location>
        <begin position="255"/>
        <end position="266"/>
    </location>
</feature>
<dbReference type="PROSITE" id="PS50011">
    <property type="entry name" value="PROTEIN_KINASE_DOM"/>
    <property type="match status" value="1"/>
</dbReference>
<feature type="compositionally biased region" description="Pro residues" evidence="6">
    <location>
        <begin position="217"/>
        <end position="232"/>
    </location>
</feature>
<evidence type="ECO:0000313" key="8">
    <source>
        <dbReference type="EMBL" id="CAD9204307.1"/>
    </source>
</evidence>
<evidence type="ECO:0000256" key="5">
    <source>
        <dbReference type="ARBA" id="ARBA00022840"/>
    </source>
</evidence>
<dbReference type="AlphaFoldDB" id="A0A7S1X2H0"/>
<proteinExistence type="inferred from homology"/>
<keyword evidence="3" id="KW-0547">Nucleotide-binding</keyword>
<dbReference type="PANTHER" id="PTHR48016:SF56">
    <property type="entry name" value="MAPKK KINASE"/>
    <property type="match status" value="1"/>
</dbReference>
<organism evidence="8">
    <name type="scientific">Tetraselmis chuii</name>
    <dbReference type="NCBI Taxonomy" id="63592"/>
    <lineage>
        <taxon>Eukaryota</taxon>
        <taxon>Viridiplantae</taxon>
        <taxon>Chlorophyta</taxon>
        <taxon>core chlorophytes</taxon>
        <taxon>Chlorodendrophyceae</taxon>
        <taxon>Chlorodendrales</taxon>
        <taxon>Chlorodendraceae</taxon>
        <taxon>Tetraselmis</taxon>
    </lineage>
</organism>
<dbReference type="GO" id="GO:0004672">
    <property type="term" value="F:protein kinase activity"/>
    <property type="evidence" value="ECO:0007669"/>
    <property type="project" value="InterPro"/>
</dbReference>
<feature type="compositionally biased region" description="Polar residues" evidence="6">
    <location>
        <begin position="419"/>
        <end position="435"/>
    </location>
</feature>
<feature type="domain" description="Protein kinase" evidence="7">
    <location>
        <begin position="1"/>
        <end position="189"/>
    </location>
</feature>
<dbReference type="InterPro" id="IPR011009">
    <property type="entry name" value="Kinase-like_dom_sf"/>
</dbReference>
<dbReference type="GO" id="GO:0005524">
    <property type="term" value="F:ATP binding"/>
    <property type="evidence" value="ECO:0007669"/>
    <property type="project" value="UniProtKB-KW"/>
</dbReference>
<dbReference type="Pfam" id="PF00069">
    <property type="entry name" value="Pkinase"/>
    <property type="match status" value="1"/>
</dbReference>
<feature type="compositionally biased region" description="Low complexity" evidence="6">
    <location>
        <begin position="194"/>
        <end position="216"/>
    </location>
</feature>
<feature type="compositionally biased region" description="Basic and acidic residues" evidence="6">
    <location>
        <begin position="459"/>
        <end position="486"/>
    </location>
</feature>
<name>A0A7S1X2H0_9CHLO</name>
<dbReference type="InterPro" id="IPR050538">
    <property type="entry name" value="MAP_kinase_kinase_kinase"/>
</dbReference>
<evidence type="ECO:0000256" key="1">
    <source>
        <dbReference type="ARBA" id="ARBA00006529"/>
    </source>
</evidence>
<evidence type="ECO:0000259" key="7">
    <source>
        <dbReference type="PROSITE" id="PS50011"/>
    </source>
</evidence>
<accession>A0A7S1X2H0</accession>
<evidence type="ECO:0000256" key="6">
    <source>
        <dbReference type="SAM" id="MobiDB-lite"/>
    </source>
</evidence>
<comment type="similarity">
    <text evidence="1">Belongs to the protein kinase superfamily. STE Ser/Thr protein kinase family. MAP kinase kinase kinase subfamily.</text>
</comment>
<reference evidence="8" key="1">
    <citation type="submission" date="2021-01" db="EMBL/GenBank/DDBJ databases">
        <authorList>
            <person name="Corre E."/>
            <person name="Pelletier E."/>
            <person name="Niang G."/>
            <person name="Scheremetjew M."/>
            <person name="Finn R."/>
            <person name="Kale V."/>
            <person name="Holt S."/>
            <person name="Cochrane G."/>
            <person name="Meng A."/>
            <person name="Brown T."/>
            <person name="Cohen L."/>
        </authorList>
    </citation>
    <scope>NUCLEOTIDE SEQUENCE</scope>
    <source>
        <strain evidence="8">PLY429</strain>
    </source>
</reference>
<sequence length="503" mass="54470">MSLNIFLEFVPGGSIASLLAKFGSFTESVIRVYTKQILLGLEFLHTHQIMHRDIKGANILVDNSGVVKLADFGASKKIEDLVTVDSGCKSIKGTPYWMAPEVITQTGHGRQADIWSVGCTVIEMATGKPPWSQHFPVPMSAMFHIASSKHPPPLPERLSPEARDFLMLCFNRVPKERPNATRLLQHPFLSAALSSSGGAPSKLPTTAPQPTTALRPVTPPPDVTPPGPPPVPGSGFRYIPPNKPLSPVAEVNSAGLGSLGPSPLGRKPSEAAGRPGLPPVRKTSGRQGGLPEDAVAGPVFKSSMSVTDPLNESLALTVDSMMSSISYNPVEEPSWMQSMASSSSFALPPPQPIYFGKENAWPSPSGANIAGEKALAPLEPSEEPDQLPGDEEKIMEYVREKAFRETTRLSTPFLEHKVSGSSPAQQSMPGNSPPQVLNLEGPSPTALPPRPRVGRPVRPKTDNERMSKSRQWEAELERELEEERMKSKTPRSQRTPRDNHSMR</sequence>
<feature type="region of interest" description="Disordered" evidence="6">
    <location>
        <begin position="405"/>
        <end position="503"/>
    </location>
</feature>
<dbReference type="PANTHER" id="PTHR48016">
    <property type="entry name" value="MAP KINASE KINASE KINASE SSK2-RELATED-RELATED"/>
    <property type="match status" value="1"/>
</dbReference>
<evidence type="ECO:0000256" key="2">
    <source>
        <dbReference type="ARBA" id="ARBA00022679"/>
    </source>
</evidence>
<keyword evidence="2" id="KW-0808">Transferase</keyword>
<gene>
    <name evidence="8" type="ORF">TCHU04912_LOCUS6542</name>
</gene>
<keyword evidence="5" id="KW-0067">ATP-binding</keyword>
<dbReference type="SUPFAM" id="SSF56112">
    <property type="entry name" value="Protein kinase-like (PK-like)"/>
    <property type="match status" value="1"/>
</dbReference>
<feature type="region of interest" description="Disordered" evidence="6">
    <location>
        <begin position="194"/>
        <end position="291"/>
    </location>
</feature>
<dbReference type="SMART" id="SM00220">
    <property type="entry name" value="S_TKc"/>
    <property type="match status" value="1"/>
</dbReference>
<dbReference type="InterPro" id="IPR000719">
    <property type="entry name" value="Prot_kinase_dom"/>
</dbReference>
<evidence type="ECO:0000256" key="3">
    <source>
        <dbReference type="ARBA" id="ARBA00022741"/>
    </source>
</evidence>
<keyword evidence="4" id="KW-0418">Kinase</keyword>
<feature type="region of interest" description="Disordered" evidence="6">
    <location>
        <begin position="364"/>
        <end position="391"/>
    </location>
</feature>
<protein>
    <recommendedName>
        <fullName evidence="7">Protein kinase domain-containing protein</fullName>
    </recommendedName>
</protein>
<dbReference type="InterPro" id="IPR008271">
    <property type="entry name" value="Ser/Thr_kinase_AS"/>
</dbReference>
<evidence type="ECO:0000256" key="4">
    <source>
        <dbReference type="ARBA" id="ARBA00022777"/>
    </source>
</evidence>